<proteinExistence type="predicted"/>
<organism evidence="1 2">
    <name type="scientific">Alkalicoccobacillus murimartini</name>
    <dbReference type="NCBI Taxonomy" id="171685"/>
    <lineage>
        <taxon>Bacteria</taxon>
        <taxon>Bacillati</taxon>
        <taxon>Bacillota</taxon>
        <taxon>Bacilli</taxon>
        <taxon>Bacillales</taxon>
        <taxon>Bacillaceae</taxon>
        <taxon>Alkalicoccobacillus</taxon>
    </lineage>
</organism>
<dbReference type="EMBL" id="JAUSUA010000002">
    <property type="protein sequence ID" value="MDQ0206976.1"/>
    <property type="molecule type" value="Genomic_DNA"/>
</dbReference>
<evidence type="ECO:0000313" key="2">
    <source>
        <dbReference type="Proteomes" id="UP001225034"/>
    </source>
</evidence>
<sequence length="67" mass="7899">MGTIFFYQLNFKNGISYFYKSKVYLESPHRIIQHAVANGFMYKDDKQLVVTARRVRSDQVIEPVKLV</sequence>
<gene>
    <name evidence="1" type="ORF">J2S05_001775</name>
</gene>
<keyword evidence="2" id="KW-1185">Reference proteome</keyword>
<name>A0ABT9YGI6_9BACI</name>
<comment type="caution">
    <text evidence="1">The sequence shown here is derived from an EMBL/GenBank/DDBJ whole genome shotgun (WGS) entry which is preliminary data.</text>
</comment>
<protein>
    <submittedName>
        <fullName evidence="1">Uncharacterized protein</fullName>
    </submittedName>
</protein>
<reference evidence="1 2" key="1">
    <citation type="submission" date="2023-07" db="EMBL/GenBank/DDBJ databases">
        <title>Genomic Encyclopedia of Type Strains, Phase IV (KMG-IV): sequencing the most valuable type-strain genomes for metagenomic binning, comparative biology and taxonomic classification.</title>
        <authorList>
            <person name="Goeker M."/>
        </authorList>
    </citation>
    <scope>NUCLEOTIDE SEQUENCE [LARGE SCALE GENOMIC DNA]</scope>
    <source>
        <strain evidence="1 2">DSM 19154</strain>
    </source>
</reference>
<accession>A0ABT9YGI6</accession>
<dbReference type="Proteomes" id="UP001225034">
    <property type="component" value="Unassembled WGS sequence"/>
</dbReference>
<evidence type="ECO:0000313" key="1">
    <source>
        <dbReference type="EMBL" id="MDQ0206976.1"/>
    </source>
</evidence>